<feature type="compositionally biased region" description="Low complexity" evidence="2">
    <location>
        <begin position="233"/>
        <end position="247"/>
    </location>
</feature>
<dbReference type="InterPro" id="IPR004437">
    <property type="entry name" value="ParB/RepB/Spo0J"/>
</dbReference>
<dbReference type="InterPro" id="IPR003115">
    <property type="entry name" value="ParB_N"/>
</dbReference>
<dbReference type="AlphaFoldDB" id="A0A1X0ZND9"/>
<dbReference type="Pfam" id="PF08535">
    <property type="entry name" value="KorB"/>
    <property type="match status" value="1"/>
</dbReference>
<evidence type="ECO:0000259" key="3">
    <source>
        <dbReference type="SMART" id="SM00470"/>
    </source>
</evidence>
<evidence type="ECO:0000256" key="1">
    <source>
        <dbReference type="ARBA" id="ARBA00006295"/>
    </source>
</evidence>
<dbReference type="InterPro" id="IPR036086">
    <property type="entry name" value="ParB/Sulfiredoxin_sf"/>
</dbReference>
<dbReference type="InterPro" id="IPR013741">
    <property type="entry name" value="KorB_domain"/>
</dbReference>
<dbReference type="GO" id="GO:0005694">
    <property type="term" value="C:chromosome"/>
    <property type="evidence" value="ECO:0007669"/>
    <property type="project" value="TreeGrafter"/>
</dbReference>
<dbReference type="PANTHER" id="PTHR33375">
    <property type="entry name" value="CHROMOSOME-PARTITIONING PROTEIN PARB-RELATED"/>
    <property type="match status" value="1"/>
</dbReference>
<feature type="region of interest" description="Disordered" evidence="2">
    <location>
        <begin position="229"/>
        <end position="345"/>
    </location>
</feature>
<evidence type="ECO:0000256" key="2">
    <source>
        <dbReference type="SAM" id="MobiDB-lite"/>
    </source>
</evidence>
<feature type="compositionally biased region" description="Polar residues" evidence="2">
    <location>
        <begin position="309"/>
        <end position="329"/>
    </location>
</feature>
<dbReference type="RefSeq" id="WP_084859023.1">
    <property type="nucleotide sequence ID" value="NZ_NBWC01000044.1"/>
</dbReference>
<evidence type="ECO:0000313" key="5">
    <source>
        <dbReference type="Proteomes" id="UP000193675"/>
    </source>
</evidence>
<dbReference type="SUPFAM" id="SSF110849">
    <property type="entry name" value="ParB/Sulfiredoxin"/>
    <property type="match status" value="1"/>
</dbReference>
<comment type="caution">
    <text evidence="4">The sequence shown here is derived from an EMBL/GenBank/DDBJ whole genome shotgun (WGS) entry which is preliminary data.</text>
</comment>
<dbReference type="Gene3D" id="3.90.1530.30">
    <property type="match status" value="1"/>
</dbReference>
<accession>A0A1X0ZND9</accession>
<dbReference type="InterPro" id="IPR050336">
    <property type="entry name" value="Chromosome_partition/occlusion"/>
</dbReference>
<dbReference type="Pfam" id="PF02195">
    <property type="entry name" value="ParB_N"/>
    <property type="match status" value="1"/>
</dbReference>
<sequence>MRDLSRFKNLADVHTMSQDVQVGTVLMLDPTKVRVEKQVRRKFKNIEEMAESMKDDGQHQPIVVSPLDSTTGTYLLQKGERRLRAALLIGGDFKIAAIVDATVRTKSKATSSQLSENIHRENLTPIEIAAGLVELREQLKEEGKKGTGRDLAEACKKPESWVSKHLALATLPDELAALIEDDVTSDSEVIHTLSKICELKPSLYLQLVEQARSEAGLSRQEVREQLKIARGGSQAPSTQTPPAQPAAGGNVMPINPGNQQPDGSPDQKGPDEVGQGGGNPLSTGHQQDAADPNHNGGSGSDSEKISHAETFNGTGNQAIPPVNGQSSGKPNPPESRKKLGKGEVREIPHNQIVIQVRVSTTKRRFTGELLTNYICGEGSKGMVSYLEGSKQVKGLFDLDSIEVLTMAQLAQIEDEDE</sequence>
<gene>
    <name evidence="4" type="ORF">B7H17_23760</name>
</gene>
<dbReference type="SUPFAM" id="SSF109709">
    <property type="entry name" value="KorB DNA-binding domain-like"/>
    <property type="match status" value="1"/>
</dbReference>
<name>A0A1X0ZND9_PSEPU</name>
<feature type="domain" description="ParB-like N-terminal" evidence="3">
    <location>
        <begin position="26"/>
        <end position="118"/>
    </location>
</feature>
<protein>
    <recommendedName>
        <fullName evidence="3">ParB-like N-terminal domain-containing protein</fullName>
    </recommendedName>
</protein>
<dbReference type="PANTHER" id="PTHR33375:SF1">
    <property type="entry name" value="CHROMOSOME-PARTITIONING PROTEIN PARB-RELATED"/>
    <property type="match status" value="1"/>
</dbReference>
<reference evidence="4 5" key="1">
    <citation type="submission" date="2017-04" db="EMBL/GenBank/DDBJ databases">
        <title>Presence of VIM-2 positive Pseudomonas species in chickens and their surrounding environment.</title>
        <authorList>
            <person name="Zhang R."/>
        </authorList>
    </citation>
    <scope>NUCLEOTIDE SEQUENCE [LARGE SCALE GENOMIC DNA]</scope>
    <source>
        <strain evidence="4 5">DZ-C18</strain>
    </source>
</reference>
<dbReference type="Gene3D" id="1.10.10.2830">
    <property type="match status" value="1"/>
</dbReference>
<dbReference type="GO" id="GO:0007059">
    <property type="term" value="P:chromosome segregation"/>
    <property type="evidence" value="ECO:0007669"/>
    <property type="project" value="TreeGrafter"/>
</dbReference>
<dbReference type="EMBL" id="NBWC01000044">
    <property type="protein sequence ID" value="ORL59874.1"/>
    <property type="molecule type" value="Genomic_DNA"/>
</dbReference>
<comment type="similarity">
    <text evidence="1">Belongs to the ParB family.</text>
</comment>
<dbReference type="SMART" id="SM00470">
    <property type="entry name" value="ParB"/>
    <property type="match status" value="1"/>
</dbReference>
<dbReference type="GO" id="GO:0003677">
    <property type="term" value="F:DNA binding"/>
    <property type="evidence" value="ECO:0007669"/>
    <property type="project" value="InterPro"/>
</dbReference>
<feature type="compositionally biased region" description="Basic and acidic residues" evidence="2">
    <location>
        <begin position="334"/>
        <end position="345"/>
    </location>
</feature>
<dbReference type="OrthoDB" id="9796891at2"/>
<evidence type="ECO:0000313" key="4">
    <source>
        <dbReference type="EMBL" id="ORL59874.1"/>
    </source>
</evidence>
<organism evidence="4 5">
    <name type="scientific">Pseudomonas putida</name>
    <name type="common">Arthrobacter siderocapsulatus</name>
    <dbReference type="NCBI Taxonomy" id="303"/>
    <lineage>
        <taxon>Bacteria</taxon>
        <taxon>Pseudomonadati</taxon>
        <taxon>Pseudomonadota</taxon>
        <taxon>Gammaproteobacteria</taxon>
        <taxon>Pseudomonadales</taxon>
        <taxon>Pseudomonadaceae</taxon>
        <taxon>Pseudomonas</taxon>
    </lineage>
</organism>
<dbReference type="Proteomes" id="UP000193675">
    <property type="component" value="Unassembled WGS sequence"/>
</dbReference>
<dbReference type="NCBIfam" id="TIGR00180">
    <property type="entry name" value="parB_part"/>
    <property type="match status" value="1"/>
</dbReference>
<proteinExistence type="inferred from homology"/>